<keyword evidence="2" id="KW-0732">Signal</keyword>
<dbReference type="Pfam" id="PF05721">
    <property type="entry name" value="PhyH"/>
    <property type="match status" value="1"/>
</dbReference>
<accession>A0A7S3P747</accession>
<reference evidence="3" key="1">
    <citation type="submission" date="2021-01" db="EMBL/GenBank/DDBJ databases">
        <authorList>
            <person name="Corre E."/>
            <person name="Pelletier E."/>
            <person name="Niang G."/>
            <person name="Scheremetjew M."/>
            <person name="Finn R."/>
            <person name="Kale V."/>
            <person name="Holt S."/>
            <person name="Cochrane G."/>
            <person name="Meng A."/>
            <person name="Brown T."/>
            <person name="Cohen L."/>
        </authorList>
    </citation>
    <scope>NUCLEOTIDE SEQUENCE</scope>
    <source>
        <strain evidence="3">CCMP127</strain>
    </source>
</reference>
<dbReference type="PANTHER" id="PTHR37563:SF2">
    <property type="entry name" value="PHYTANOYL-COA DIOXYGENASE FAMILY PROTEIN (AFU_ORTHOLOGUE AFUA_2G03330)"/>
    <property type="match status" value="1"/>
</dbReference>
<dbReference type="PANTHER" id="PTHR37563">
    <property type="entry name" value="PHYTANOYL-COA DIOXYGENASE FAMILY PROTEIN (AFU_ORTHOLOGUE AFUA_2G03330)"/>
    <property type="match status" value="1"/>
</dbReference>
<dbReference type="EMBL" id="HBIM01006812">
    <property type="protein sequence ID" value="CAE0408021.1"/>
    <property type="molecule type" value="Transcribed_RNA"/>
</dbReference>
<dbReference type="AlphaFoldDB" id="A0A7S3P747"/>
<dbReference type="SUPFAM" id="SSF51197">
    <property type="entry name" value="Clavaminate synthase-like"/>
    <property type="match status" value="1"/>
</dbReference>
<dbReference type="Gene3D" id="2.60.120.620">
    <property type="entry name" value="q2cbj1_9rhob like domain"/>
    <property type="match status" value="1"/>
</dbReference>
<evidence type="ECO:0000313" key="3">
    <source>
        <dbReference type="EMBL" id="CAE0408021.1"/>
    </source>
</evidence>
<evidence type="ECO:0000256" key="2">
    <source>
        <dbReference type="SAM" id="SignalP"/>
    </source>
</evidence>
<evidence type="ECO:0008006" key="4">
    <source>
        <dbReference type="Google" id="ProtNLM"/>
    </source>
</evidence>
<name>A0A7S3P747_9STRA</name>
<sequence length="464" mass="53398">MRCALWLVVGVIFCGVAFAQEDESCRQGQENGDEDPTEKMEDALRRLVAGYVRAEKASYEAVLKDVNLIVQDKLPPETVEEVVAEAVDDKSLYADRLILDMLETVSDPDCMSREFDTSEENFDASEAAMVFHKCKVLVLRNVFDKEFLEEYKANFTAYIRGLDTGRISKTGETTNNEDYFMDMLDHGRWEVLVPKKQFARKEIIQNVKVLKVMMDERLLGDSLVLHSMGAAIADSGANPQDFHTDSDYIFSEALYETTGVTHHELPAYAITMMVPLLYMTPDHGPTEFCIGSSNLAGLNEDKEKVKLRDESLRPHLYDQPDLEKIDDTEPCKYMRTPLITFGDVLLFDYQIIHRGGRNKSLDLRSMLYLTYSRFWYKDQGFEEEVKFIYEDDDEEEDEEEEDPDPLYRQLTKTARFAIPDELDEKDTDGSLLSDEEAELEKMRRFRGLPVRELQQALANQRDNS</sequence>
<feature type="chain" id="PRO_5030716620" description="Phytanoyl-CoA dioxygenase" evidence="2">
    <location>
        <begin position="20"/>
        <end position="464"/>
    </location>
</feature>
<dbReference type="InterPro" id="IPR051961">
    <property type="entry name" value="Fungal_Metabolite_Diox"/>
</dbReference>
<organism evidence="3">
    <name type="scientific">Amphora coffeiformis</name>
    <dbReference type="NCBI Taxonomy" id="265554"/>
    <lineage>
        <taxon>Eukaryota</taxon>
        <taxon>Sar</taxon>
        <taxon>Stramenopiles</taxon>
        <taxon>Ochrophyta</taxon>
        <taxon>Bacillariophyta</taxon>
        <taxon>Bacillariophyceae</taxon>
        <taxon>Bacillariophycidae</taxon>
        <taxon>Thalassiophysales</taxon>
        <taxon>Catenulaceae</taxon>
        <taxon>Amphora</taxon>
    </lineage>
</organism>
<dbReference type="InterPro" id="IPR008775">
    <property type="entry name" value="Phytyl_CoA_dOase-like"/>
</dbReference>
<protein>
    <recommendedName>
        <fullName evidence="4">Phytanoyl-CoA dioxygenase</fullName>
    </recommendedName>
</protein>
<feature type="signal peptide" evidence="2">
    <location>
        <begin position="1"/>
        <end position="19"/>
    </location>
</feature>
<feature type="region of interest" description="Disordered" evidence="1">
    <location>
        <begin position="390"/>
        <end position="409"/>
    </location>
</feature>
<proteinExistence type="predicted"/>
<gene>
    <name evidence="3" type="ORF">ACOF00016_LOCUS5799</name>
</gene>
<evidence type="ECO:0000256" key="1">
    <source>
        <dbReference type="SAM" id="MobiDB-lite"/>
    </source>
</evidence>
<feature type="compositionally biased region" description="Acidic residues" evidence="1">
    <location>
        <begin position="390"/>
        <end position="404"/>
    </location>
</feature>